<feature type="coiled-coil region" evidence="1">
    <location>
        <begin position="140"/>
        <end position="174"/>
    </location>
</feature>
<evidence type="ECO:0000256" key="1">
    <source>
        <dbReference type="SAM" id="Coils"/>
    </source>
</evidence>
<evidence type="ECO:0000313" key="2">
    <source>
        <dbReference type="EMBL" id="KNE88429.1"/>
    </source>
</evidence>
<name>A0A0L0UNU2_9BASI</name>
<proteinExistence type="predicted"/>
<feature type="non-terminal residue" evidence="2">
    <location>
        <position position="223"/>
    </location>
</feature>
<dbReference type="EMBL" id="AJIL01002000">
    <property type="protein sequence ID" value="KNE88429.1"/>
    <property type="molecule type" value="Genomic_DNA"/>
</dbReference>
<evidence type="ECO:0000313" key="3">
    <source>
        <dbReference type="Proteomes" id="UP000054564"/>
    </source>
</evidence>
<accession>A0A0L0UNU2</accession>
<gene>
    <name evidence="2" type="ORF">PSTG_18171</name>
</gene>
<reference evidence="3" key="1">
    <citation type="submission" date="2014-03" db="EMBL/GenBank/DDBJ databases">
        <title>The Genome Sequence of Puccinia striiformis f. sp. tritici PST-78.</title>
        <authorList>
            <consortium name="The Broad Institute Genome Sequencing Platform"/>
            <person name="Cuomo C."/>
            <person name="Hulbert S."/>
            <person name="Chen X."/>
            <person name="Walker B."/>
            <person name="Young S.K."/>
            <person name="Zeng Q."/>
            <person name="Gargeya S."/>
            <person name="Fitzgerald M."/>
            <person name="Haas B."/>
            <person name="Abouelleil A."/>
            <person name="Alvarado L."/>
            <person name="Arachchi H.M."/>
            <person name="Berlin A.M."/>
            <person name="Chapman S.B."/>
            <person name="Goldberg J."/>
            <person name="Griggs A."/>
            <person name="Gujja S."/>
            <person name="Hansen M."/>
            <person name="Howarth C."/>
            <person name="Imamovic A."/>
            <person name="Larimer J."/>
            <person name="McCowan C."/>
            <person name="Montmayeur A."/>
            <person name="Murphy C."/>
            <person name="Neiman D."/>
            <person name="Pearson M."/>
            <person name="Priest M."/>
            <person name="Roberts A."/>
            <person name="Saif S."/>
            <person name="Shea T."/>
            <person name="Sisk P."/>
            <person name="Sykes S."/>
            <person name="Wortman J."/>
            <person name="Nusbaum C."/>
            <person name="Birren B."/>
        </authorList>
    </citation>
    <scope>NUCLEOTIDE SEQUENCE [LARGE SCALE GENOMIC DNA]</scope>
    <source>
        <strain evidence="3">race PST-78</strain>
    </source>
</reference>
<sequence length="223" mass="25736">MAGQNARTKEVEDVEFQIVEIENKLWLHLKLYCPSEELFQLLENKINGTHGLNKYERVDLIIEELIRVIDEIVKINNSEKKEFHEKIHELKKDRAQLIKRLEHCEISAQEKDREIETLNCIATTNGVPEEIISQLVTDSTNKERKRIKELELVIKTQKEEISNLKRNNTKAQLVKIINNPSQDTTRIGRIDSNNKMGVEEISKAVNLLVPTFTGVDTGDLQAQ</sequence>
<comment type="caution">
    <text evidence="2">The sequence shown here is derived from an EMBL/GenBank/DDBJ whole genome shotgun (WGS) entry which is preliminary data.</text>
</comment>
<protein>
    <submittedName>
        <fullName evidence="2">Uncharacterized protein</fullName>
    </submittedName>
</protein>
<dbReference type="Proteomes" id="UP000054564">
    <property type="component" value="Unassembled WGS sequence"/>
</dbReference>
<keyword evidence="1" id="KW-0175">Coiled coil</keyword>
<keyword evidence="3" id="KW-1185">Reference proteome</keyword>
<dbReference type="AlphaFoldDB" id="A0A0L0UNU2"/>
<feature type="coiled-coil region" evidence="1">
    <location>
        <begin position="80"/>
        <end position="107"/>
    </location>
</feature>
<organism evidence="2 3">
    <name type="scientific">Puccinia striiformis f. sp. tritici PST-78</name>
    <dbReference type="NCBI Taxonomy" id="1165861"/>
    <lineage>
        <taxon>Eukaryota</taxon>
        <taxon>Fungi</taxon>
        <taxon>Dikarya</taxon>
        <taxon>Basidiomycota</taxon>
        <taxon>Pucciniomycotina</taxon>
        <taxon>Pucciniomycetes</taxon>
        <taxon>Pucciniales</taxon>
        <taxon>Pucciniaceae</taxon>
        <taxon>Puccinia</taxon>
    </lineage>
</organism>